<evidence type="ECO:0000313" key="1">
    <source>
        <dbReference type="EMBL" id="GLK15271.1"/>
    </source>
</evidence>
<accession>A0A9W6IAV1</accession>
<keyword evidence="2" id="KW-1185">Reference proteome</keyword>
<comment type="caution">
    <text evidence="1">The sequence shown here is derived from an EMBL/GenBank/DDBJ whole genome shotgun (WGS) entry which is preliminary data.</text>
</comment>
<sequence length="81" mass="8579">MAVAVGLVGWATGRLPADGDARADEHTLAPRATETDPATIATPFRDLRLFCVAGVAVTSVRGLGVNIWRYRSSRNAALGRD</sequence>
<dbReference type="Proteomes" id="UP001143474">
    <property type="component" value="Unassembled WGS sequence"/>
</dbReference>
<evidence type="ECO:0000313" key="2">
    <source>
        <dbReference type="Proteomes" id="UP001143474"/>
    </source>
</evidence>
<protein>
    <submittedName>
        <fullName evidence="1">Uncharacterized protein</fullName>
    </submittedName>
</protein>
<dbReference type="AlphaFoldDB" id="A0A9W6IAV1"/>
<dbReference type="EMBL" id="BSEV01000046">
    <property type="protein sequence ID" value="GLK15271.1"/>
    <property type="molecule type" value="Genomic_DNA"/>
</dbReference>
<reference evidence="1" key="1">
    <citation type="journal article" date="2014" name="Int. J. Syst. Evol. Microbiol.">
        <title>Complete genome sequence of Corynebacterium casei LMG S-19264T (=DSM 44701T), isolated from a smear-ripened cheese.</title>
        <authorList>
            <consortium name="US DOE Joint Genome Institute (JGI-PGF)"/>
            <person name="Walter F."/>
            <person name="Albersmeier A."/>
            <person name="Kalinowski J."/>
            <person name="Ruckert C."/>
        </authorList>
    </citation>
    <scope>NUCLEOTIDE SEQUENCE</scope>
    <source>
        <strain evidence="1">VKM Ac-2007</strain>
    </source>
</reference>
<name>A0A9W6IAV1_9ACTN</name>
<proteinExistence type="predicted"/>
<gene>
    <name evidence="1" type="ORF">GCM10017600_86840</name>
</gene>
<reference evidence="1" key="2">
    <citation type="submission" date="2023-01" db="EMBL/GenBank/DDBJ databases">
        <authorList>
            <person name="Sun Q."/>
            <person name="Evtushenko L."/>
        </authorList>
    </citation>
    <scope>NUCLEOTIDE SEQUENCE</scope>
    <source>
        <strain evidence="1">VKM Ac-2007</strain>
    </source>
</reference>
<organism evidence="1 2">
    <name type="scientific">Streptosporangium carneum</name>
    <dbReference type="NCBI Taxonomy" id="47481"/>
    <lineage>
        <taxon>Bacteria</taxon>
        <taxon>Bacillati</taxon>
        <taxon>Actinomycetota</taxon>
        <taxon>Actinomycetes</taxon>
        <taxon>Streptosporangiales</taxon>
        <taxon>Streptosporangiaceae</taxon>
        <taxon>Streptosporangium</taxon>
    </lineage>
</organism>